<feature type="signal peptide" evidence="1">
    <location>
        <begin position="1"/>
        <end position="22"/>
    </location>
</feature>
<sequence>MRLGSFGVWLAVVAFYAGSTLAQNGDQDAIEKANAQKARATIAAMVQALGGDRWLTLKDETFEGRTSGFYQGKPTGAIGDYFDLRRFPDRERVELGKKRDVVEFFLGDAGWEVTYRGKKALPQDQIDEVLRRRDHSVETAIRVWLKDPKTIVIYDKQSLVERHLADQVTLISSTNDSITIEMDAQTHLPLRRTFQWRDPVYKDKNQEAEEYDDYHLFDGIPTPVTVTRFHNGDMTNQRYLYKAAYNTNLPDSMFDVDATAAKIKK</sequence>
<dbReference type="Proteomes" id="UP000253606">
    <property type="component" value="Chromosome"/>
</dbReference>
<dbReference type="AlphaFoldDB" id="A0A2Z5G258"/>
<proteinExistence type="predicted"/>
<dbReference type="KEGG" id="abas:ACPOL_3821"/>
<feature type="chain" id="PRO_5016296479" description="Outer membrane lipoprotein-sorting protein" evidence="1">
    <location>
        <begin position="23"/>
        <end position="265"/>
    </location>
</feature>
<reference evidence="2 3" key="1">
    <citation type="journal article" date="2018" name="Front. Microbiol.">
        <title>Hydrolytic Capabilities as a Key to Environmental Success: Chitinolytic and Cellulolytic Acidobacteria From Acidic Sub-arctic Soils and Boreal Peatlands.</title>
        <authorList>
            <person name="Belova S.E."/>
            <person name="Ravin N.V."/>
            <person name="Pankratov T.A."/>
            <person name="Rakitin A.L."/>
            <person name="Ivanova A.A."/>
            <person name="Beletsky A.V."/>
            <person name="Mardanov A.V."/>
            <person name="Sinninghe Damste J.S."/>
            <person name="Dedysh S.N."/>
        </authorList>
    </citation>
    <scope>NUCLEOTIDE SEQUENCE [LARGE SCALE GENOMIC DNA]</scope>
    <source>
        <strain evidence="2 3">SBC82</strain>
    </source>
</reference>
<dbReference type="OrthoDB" id="117392at2"/>
<protein>
    <recommendedName>
        <fullName evidence="4">Outer membrane lipoprotein-sorting protein</fullName>
    </recommendedName>
</protein>
<keyword evidence="3" id="KW-1185">Reference proteome</keyword>
<accession>A0A2Z5G258</accession>
<evidence type="ECO:0008006" key="4">
    <source>
        <dbReference type="Google" id="ProtNLM"/>
    </source>
</evidence>
<keyword evidence="1" id="KW-0732">Signal</keyword>
<name>A0A2Z5G258_9BACT</name>
<dbReference type="EMBL" id="CP030840">
    <property type="protein sequence ID" value="AXC13100.1"/>
    <property type="molecule type" value="Genomic_DNA"/>
</dbReference>
<organism evidence="2 3">
    <name type="scientific">Acidisarcina polymorpha</name>
    <dbReference type="NCBI Taxonomy" id="2211140"/>
    <lineage>
        <taxon>Bacteria</taxon>
        <taxon>Pseudomonadati</taxon>
        <taxon>Acidobacteriota</taxon>
        <taxon>Terriglobia</taxon>
        <taxon>Terriglobales</taxon>
        <taxon>Acidobacteriaceae</taxon>
        <taxon>Acidisarcina</taxon>
    </lineage>
</organism>
<gene>
    <name evidence="2" type="ORF">ACPOL_3821</name>
</gene>
<evidence type="ECO:0000313" key="2">
    <source>
        <dbReference type="EMBL" id="AXC13100.1"/>
    </source>
</evidence>
<evidence type="ECO:0000313" key="3">
    <source>
        <dbReference type="Proteomes" id="UP000253606"/>
    </source>
</evidence>
<evidence type="ECO:0000256" key="1">
    <source>
        <dbReference type="SAM" id="SignalP"/>
    </source>
</evidence>